<gene>
    <name evidence="1" type="ORF">RQ831_18430</name>
</gene>
<evidence type="ECO:0000313" key="2">
    <source>
        <dbReference type="Proteomes" id="UP001258945"/>
    </source>
</evidence>
<keyword evidence="2" id="KW-1185">Reference proteome</keyword>
<accession>A0ABU3MJ35</accession>
<dbReference type="EMBL" id="JAVVDO010000041">
    <property type="protein sequence ID" value="MDT8333034.1"/>
    <property type="molecule type" value="Genomic_DNA"/>
</dbReference>
<dbReference type="RefSeq" id="WP_314284096.1">
    <property type="nucleotide sequence ID" value="NZ_JAVVDO010000041.1"/>
</dbReference>
<sequence>MADAHSGPIKITVSDPQSGEVLAERVLENDFLLICAGDRYLKSSQRMGRTVMLAVAARKPGREDDDR</sequence>
<comment type="caution">
    <text evidence="1">The sequence shown here is derived from an EMBL/GenBank/DDBJ whole genome shotgun (WGS) entry which is preliminary data.</text>
</comment>
<evidence type="ECO:0000313" key="1">
    <source>
        <dbReference type="EMBL" id="MDT8333034.1"/>
    </source>
</evidence>
<protein>
    <submittedName>
        <fullName evidence="1">Uncharacterized protein</fullName>
    </submittedName>
</protein>
<dbReference type="Proteomes" id="UP001258945">
    <property type="component" value="Unassembled WGS sequence"/>
</dbReference>
<name>A0ABU3MJ35_9PROT</name>
<reference evidence="1 2" key="1">
    <citation type="journal article" date="2019" name="Microb. Pathog.">
        <title>Comparison of VITEK 2, MALDI-TOF MS, 16S rRNA gene sequencing, and whole-genome sequencing for identification of Roseomonas mucosa.</title>
        <authorList>
            <person name="Rudolph W.W."/>
            <person name="Gunzer F."/>
            <person name="Trauth M."/>
            <person name="Bunk B."/>
            <person name="Bigge R."/>
            <person name="Schrottner P."/>
        </authorList>
    </citation>
    <scope>NUCLEOTIDE SEQUENCE [LARGE SCALE GENOMIC DNA]</scope>
    <source>
        <strain evidence="1 2">DSM 103800</strain>
    </source>
</reference>
<organism evidence="1 2">
    <name type="scientific">Roseomonas gilardii</name>
    <dbReference type="NCBI Taxonomy" id="257708"/>
    <lineage>
        <taxon>Bacteria</taxon>
        <taxon>Pseudomonadati</taxon>
        <taxon>Pseudomonadota</taxon>
        <taxon>Alphaproteobacteria</taxon>
        <taxon>Acetobacterales</taxon>
        <taxon>Roseomonadaceae</taxon>
        <taxon>Roseomonas</taxon>
    </lineage>
</organism>
<proteinExistence type="predicted"/>